<name>A0A2A4H0H7_9STAP</name>
<feature type="transmembrane region" description="Helical" evidence="7">
    <location>
        <begin position="381"/>
        <end position="400"/>
    </location>
</feature>
<feature type="transmembrane region" description="Helical" evidence="7">
    <location>
        <begin position="291"/>
        <end position="307"/>
    </location>
</feature>
<feature type="transmembrane region" description="Helical" evidence="7">
    <location>
        <begin position="74"/>
        <end position="93"/>
    </location>
</feature>
<dbReference type="InterPro" id="IPR036259">
    <property type="entry name" value="MFS_trans_sf"/>
</dbReference>
<organism evidence="8 9">
    <name type="scientific">Staphylococcus delphini</name>
    <dbReference type="NCBI Taxonomy" id="53344"/>
    <lineage>
        <taxon>Bacteria</taxon>
        <taxon>Bacillati</taxon>
        <taxon>Bacillota</taxon>
        <taxon>Bacilli</taxon>
        <taxon>Bacillales</taxon>
        <taxon>Staphylococcaceae</taxon>
        <taxon>Staphylococcus</taxon>
        <taxon>Staphylococcus intermedius group</taxon>
    </lineage>
</organism>
<dbReference type="Pfam" id="PF07690">
    <property type="entry name" value="MFS_1"/>
    <property type="match status" value="1"/>
</dbReference>
<keyword evidence="3" id="KW-1003">Cell membrane</keyword>
<keyword evidence="2" id="KW-0813">Transport</keyword>
<dbReference type="EMBL" id="MWUU01000002">
    <property type="protein sequence ID" value="PCF56914.1"/>
    <property type="molecule type" value="Genomic_DNA"/>
</dbReference>
<feature type="transmembrane region" description="Helical" evidence="7">
    <location>
        <begin position="217"/>
        <end position="240"/>
    </location>
</feature>
<evidence type="ECO:0000256" key="4">
    <source>
        <dbReference type="ARBA" id="ARBA00022692"/>
    </source>
</evidence>
<feature type="transmembrane region" description="Helical" evidence="7">
    <location>
        <begin position="141"/>
        <end position="160"/>
    </location>
</feature>
<gene>
    <name evidence="8" type="ORF">B5C08_02435</name>
</gene>
<dbReference type="PANTHER" id="PTHR23517">
    <property type="entry name" value="RESISTANCE PROTEIN MDTM, PUTATIVE-RELATED-RELATED"/>
    <property type="match status" value="1"/>
</dbReference>
<reference evidence="8 9" key="1">
    <citation type="journal article" date="2017" name="PLoS ONE">
        <title>Development of a real-time PCR for detection of Staphylococcus pseudintermedius using a novel automated comparison of whole-genome sequences.</title>
        <authorList>
            <person name="Verstappen K.M."/>
            <person name="Huijbregts L."/>
            <person name="Spaninks M."/>
            <person name="Wagenaar J.A."/>
            <person name="Fluit A.C."/>
            <person name="Duim B."/>
        </authorList>
    </citation>
    <scope>NUCLEOTIDE SEQUENCE [LARGE SCALE GENOMIC DNA]</scope>
    <source>
        <strain evidence="8 9">215070706401-1</strain>
    </source>
</reference>
<feature type="transmembrane region" description="Helical" evidence="7">
    <location>
        <begin position="313"/>
        <end position="334"/>
    </location>
</feature>
<evidence type="ECO:0000256" key="7">
    <source>
        <dbReference type="SAM" id="Phobius"/>
    </source>
</evidence>
<feature type="transmembrane region" description="Helical" evidence="7">
    <location>
        <begin position="41"/>
        <end position="62"/>
    </location>
</feature>
<evidence type="ECO:0000256" key="6">
    <source>
        <dbReference type="ARBA" id="ARBA00023136"/>
    </source>
</evidence>
<evidence type="ECO:0000313" key="8">
    <source>
        <dbReference type="EMBL" id="PCF56914.1"/>
    </source>
</evidence>
<dbReference type="GO" id="GO:0022857">
    <property type="term" value="F:transmembrane transporter activity"/>
    <property type="evidence" value="ECO:0007669"/>
    <property type="project" value="InterPro"/>
</dbReference>
<keyword evidence="5 7" id="KW-1133">Transmembrane helix</keyword>
<feature type="transmembrane region" description="Helical" evidence="7">
    <location>
        <begin position="166"/>
        <end position="185"/>
    </location>
</feature>
<evidence type="ECO:0000256" key="1">
    <source>
        <dbReference type="ARBA" id="ARBA00004651"/>
    </source>
</evidence>
<dbReference type="Proteomes" id="UP000218335">
    <property type="component" value="Unassembled WGS sequence"/>
</dbReference>
<keyword evidence="4 7" id="KW-0812">Transmembrane</keyword>
<sequence length="408" mass="46646">MWHKISITLRVRLISNFFQEFITMAFLPFIALYLSDLANPKFAGIFLTLLVVANFPVSILGGHLIETFPKKKAVLLYQSIMGTMLLLMAIIMTSSHQSIALFCICYAIYNIVWGLQYPAMDTMIMDAITPDIENFIYKIDYWLTNVATALGALIGGLLYHNYKATLLFLAFLIFFAVFGALWKWLPKDHGHFSNDLTTIHPIRIIKSYDTVLKDRRFIFMTLGFSILMMGELSASSYIAIRLKETFNPIHFAYLNIDGVKMFSILMVVNTVIVISCTYIISKWSMSYNQKYILLLGMVMYVVGYASVTHLNHFYLLIVFMMVATIGEIIYVPIFDVNRFKMIPEDKRGTYSAFNSLGFNLSELIARFGILLGVFLTSWGMAIYMLIILSIGAYCIYKAIYGDFQQRSI</sequence>
<evidence type="ECO:0000256" key="5">
    <source>
        <dbReference type="ARBA" id="ARBA00022989"/>
    </source>
</evidence>
<accession>A0A2A4H0H7</accession>
<dbReference type="SUPFAM" id="SSF103473">
    <property type="entry name" value="MFS general substrate transporter"/>
    <property type="match status" value="1"/>
</dbReference>
<dbReference type="PANTHER" id="PTHR23517:SF3">
    <property type="entry name" value="INTEGRAL MEMBRANE TRANSPORT PROTEIN"/>
    <property type="match status" value="1"/>
</dbReference>
<feature type="transmembrane region" description="Helical" evidence="7">
    <location>
        <begin position="355"/>
        <end position="375"/>
    </location>
</feature>
<feature type="transmembrane region" description="Helical" evidence="7">
    <location>
        <begin position="12"/>
        <end position="35"/>
    </location>
</feature>
<dbReference type="GO" id="GO:0005886">
    <property type="term" value="C:plasma membrane"/>
    <property type="evidence" value="ECO:0007669"/>
    <property type="project" value="UniProtKB-SubCell"/>
</dbReference>
<proteinExistence type="predicted"/>
<comment type="subcellular location">
    <subcellularLocation>
        <location evidence="1">Cell membrane</location>
        <topology evidence="1">Multi-pass membrane protein</topology>
    </subcellularLocation>
</comment>
<dbReference type="InterPro" id="IPR050171">
    <property type="entry name" value="MFS_Transporters"/>
</dbReference>
<comment type="caution">
    <text evidence="8">The sequence shown here is derived from an EMBL/GenBank/DDBJ whole genome shotgun (WGS) entry which is preliminary data.</text>
</comment>
<dbReference type="RefSeq" id="WP_096591526.1">
    <property type="nucleotide sequence ID" value="NZ_MWRM01000008.1"/>
</dbReference>
<protein>
    <submittedName>
        <fullName evidence="8">MFS transporter</fullName>
    </submittedName>
</protein>
<keyword evidence="6 7" id="KW-0472">Membrane</keyword>
<evidence type="ECO:0000313" key="9">
    <source>
        <dbReference type="Proteomes" id="UP000218335"/>
    </source>
</evidence>
<dbReference type="AlphaFoldDB" id="A0A2A4H0H7"/>
<dbReference type="Gene3D" id="1.20.1250.20">
    <property type="entry name" value="MFS general substrate transporter like domains"/>
    <property type="match status" value="1"/>
</dbReference>
<dbReference type="InterPro" id="IPR011701">
    <property type="entry name" value="MFS"/>
</dbReference>
<evidence type="ECO:0000256" key="2">
    <source>
        <dbReference type="ARBA" id="ARBA00022448"/>
    </source>
</evidence>
<feature type="transmembrane region" description="Helical" evidence="7">
    <location>
        <begin position="260"/>
        <end position="279"/>
    </location>
</feature>
<dbReference type="CDD" id="cd17329">
    <property type="entry name" value="MFS_MdtH_MDR_like"/>
    <property type="match status" value="1"/>
</dbReference>
<evidence type="ECO:0000256" key="3">
    <source>
        <dbReference type="ARBA" id="ARBA00022475"/>
    </source>
</evidence>
<feature type="transmembrane region" description="Helical" evidence="7">
    <location>
        <begin position="99"/>
        <end position="120"/>
    </location>
</feature>